<dbReference type="InterPro" id="IPR006638">
    <property type="entry name" value="Elp3/MiaA/NifB-like_rSAM"/>
</dbReference>
<evidence type="ECO:0000256" key="3">
    <source>
        <dbReference type="ARBA" id="ARBA00022679"/>
    </source>
</evidence>
<evidence type="ECO:0000259" key="8">
    <source>
        <dbReference type="PROSITE" id="PS51918"/>
    </source>
</evidence>
<keyword evidence="2" id="KW-0489">Methyltransferase</keyword>
<evidence type="ECO:0000256" key="4">
    <source>
        <dbReference type="ARBA" id="ARBA00022691"/>
    </source>
</evidence>
<dbReference type="SFLD" id="SFLDG01123">
    <property type="entry name" value="methyltransferase_(Class_B)"/>
    <property type="match status" value="1"/>
</dbReference>
<evidence type="ECO:0000313" key="9">
    <source>
        <dbReference type="EMBL" id="WXA96350.1"/>
    </source>
</evidence>
<name>A0ABZ2KH14_9BACT</name>
<dbReference type="SUPFAM" id="SSF102114">
    <property type="entry name" value="Radical SAM enzymes"/>
    <property type="match status" value="1"/>
</dbReference>
<dbReference type="InterPro" id="IPR007197">
    <property type="entry name" value="rSAM"/>
</dbReference>
<dbReference type="SFLD" id="SFLDS00029">
    <property type="entry name" value="Radical_SAM"/>
    <property type="match status" value="1"/>
</dbReference>
<dbReference type="InterPro" id="IPR023404">
    <property type="entry name" value="rSAM_horseshoe"/>
</dbReference>
<evidence type="ECO:0000256" key="2">
    <source>
        <dbReference type="ARBA" id="ARBA00022603"/>
    </source>
</evidence>
<evidence type="ECO:0000256" key="6">
    <source>
        <dbReference type="ARBA" id="ARBA00023004"/>
    </source>
</evidence>
<keyword evidence="5" id="KW-0479">Metal-binding</keyword>
<dbReference type="SMART" id="SM00729">
    <property type="entry name" value="Elp3"/>
    <property type="match status" value="1"/>
</dbReference>
<dbReference type="Pfam" id="PF04055">
    <property type="entry name" value="Radical_SAM"/>
    <property type="match status" value="1"/>
</dbReference>
<keyword evidence="6" id="KW-0408">Iron</keyword>
<sequence>MPDPMQNAPILPPAVRGEPVPYTVLLINPFYAKDIHASFGKHVLTPSLALTSLAGATPEPWKVRFWDENLLQGPPPADDVPQVVGITVHLTFAKRAYELAAWYRARGSIVVLGGLHALSCPDEVAEHCDALAIGNGVPIWPKILSDIEHGKLERRYHAEYRNYASDPSPDRSVLPRWGFLTPASLIATQGCHNRCDFCYLATGDTRIKYQMRTAQQVAAEFESTGAPYGVFVDNNLGSNRRYLRELCTALRPLRKIWSAAVTLDVSDDPSLVRDMALAGCTGVFIGFESLTDDNMRLAGKRSPRAEDYAARIQLFHANGIQVNGSFVLGFDQDRPEAFEKLANFIEEQRLECATFHILTPYPNTPLFARMERENRILHKDWSLYDTAHCVFRPKHMTPEQLEAGYEWIYQRLFSLRSIWARRPRQAPAVLPYLAMALLYKRSNWLWKFLIRHRLTHAVWAPLVHATRLRHLRYRKRLEKAPSVPGPLVWPVRPSV</sequence>
<feature type="domain" description="Radical SAM core" evidence="8">
    <location>
        <begin position="177"/>
        <end position="406"/>
    </location>
</feature>
<dbReference type="SFLD" id="SFLDG01082">
    <property type="entry name" value="B12-binding_domain_containing"/>
    <property type="match status" value="1"/>
</dbReference>
<keyword evidence="3" id="KW-0808">Transferase</keyword>
<dbReference type="EMBL" id="CP089982">
    <property type="protein sequence ID" value="WXA96350.1"/>
    <property type="molecule type" value="Genomic_DNA"/>
</dbReference>
<dbReference type="RefSeq" id="WP_394846965.1">
    <property type="nucleotide sequence ID" value="NZ_CP089982.1"/>
</dbReference>
<dbReference type="InterPro" id="IPR051198">
    <property type="entry name" value="BchE-like"/>
</dbReference>
<gene>
    <name evidence="9" type="ORF">LZC95_05800</name>
</gene>
<dbReference type="InterPro" id="IPR034466">
    <property type="entry name" value="Methyltransferase_Class_B"/>
</dbReference>
<dbReference type="Proteomes" id="UP001379533">
    <property type="component" value="Chromosome"/>
</dbReference>
<comment type="cofactor">
    <cofactor evidence="1">
        <name>[4Fe-4S] cluster</name>
        <dbReference type="ChEBI" id="CHEBI:49883"/>
    </cofactor>
</comment>
<evidence type="ECO:0000256" key="7">
    <source>
        <dbReference type="ARBA" id="ARBA00023014"/>
    </source>
</evidence>
<dbReference type="PANTHER" id="PTHR43409">
    <property type="entry name" value="ANAEROBIC MAGNESIUM-PROTOPORPHYRIN IX MONOMETHYL ESTER CYCLASE-RELATED"/>
    <property type="match status" value="1"/>
</dbReference>
<keyword evidence="4" id="KW-0949">S-adenosyl-L-methionine</keyword>
<dbReference type="CDD" id="cd01335">
    <property type="entry name" value="Radical_SAM"/>
    <property type="match status" value="1"/>
</dbReference>
<keyword evidence="7" id="KW-0411">Iron-sulfur</keyword>
<evidence type="ECO:0000256" key="5">
    <source>
        <dbReference type="ARBA" id="ARBA00022723"/>
    </source>
</evidence>
<reference evidence="9 10" key="1">
    <citation type="submission" date="2021-12" db="EMBL/GenBank/DDBJ databases">
        <title>Discovery of the Pendulisporaceae a myxobacterial family with distinct sporulation behavior and unique specialized metabolism.</title>
        <authorList>
            <person name="Garcia R."/>
            <person name="Popoff A."/>
            <person name="Bader C.D."/>
            <person name="Loehr J."/>
            <person name="Walesch S."/>
            <person name="Walt C."/>
            <person name="Boldt J."/>
            <person name="Bunk B."/>
            <person name="Haeckl F.J.F.P.J."/>
            <person name="Gunesch A.P."/>
            <person name="Birkelbach J."/>
            <person name="Nuebel U."/>
            <person name="Pietschmann T."/>
            <person name="Bach T."/>
            <person name="Mueller R."/>
        </authorList>
    </citation>
    <scope>NUCLEOTIDE SEQUENCE [LARGE SCALE GENOMIC DNA]</scope>
    <source>
        <strain evidence="9 10">MSr12523</strain>
    </source>
</reference>
<keyword evidence="10" id="KW-1185">Reference proteome</keyword>
<dbReference type="PANTHER" id="PTHR43409:SF7">
    <property type="entry name" value="BLL1977 PROTEIN"/>
    <property type="match status" value="1"/>
</dbReference>
<dbReference type="PROSITE" id="PS51918">
    <property type="entry name" value="RADICAL_SAM"/>
    <property type="match status" value="1"/>
</dbReference>
<evidence type="ECO:0000256" key="1">
    <source>
        <dbReference type="ARBA" id="ARBA00001966"/>
    </source>
</evidence>
<protein>
    <submittedName>
        <fullName evidence="9">B12-binding domain-containing radical SAM protein</fullName>
    </submittedName>
</protein>
<evidence type="ECO:0000313" key="10">
    <source>
        <dbReference type="Proteomes" id="UP001379533"/>
    </source>
</evidence>
<dbReference type="Gene3D" id="3.40.50.280">
    <property type="entry name" value="Cobalamin-binding domain"/>
    <property type="match status" value="1"/>
</dbReference>
<accession>A0ABZ2KH14</accession>
<dbReference type="Gene3D" id="3.80.30.20">
    <property type="entry name" value="tm_1862 like domain"/>
    <property type="match status" value="1"/>
</dbReference>
<organism evidence="9 10">
    <name type="scientific">Pendulispora brunnea</name>
    <dbReference type="NCBI Taxonomy" id="2905690"/>
    <lineage>
        <taxon>Bacteria</taxon>
        <taxon>Pseudomonadati</taxon>
        <taxon>Myxococcota</taxon>
        <taxon>Myxococcia</taxon>
        <taxon>Myxococcales</taxon>
        <taxon>Sorangiineae</taxon>
        <taxon>Pendulisporaceae</taxon>
        <taxon>Pendulispora</taxon>
    </lineage>
</organism>
<dbReference type="InterPro" id="IPR058240">
    <property type="entry name" value="rSAM_sf"/>
</dbReference>
<proteinExistence type="predicted"/>